<feature type="compositionally biased region" description="Basic and acidic residues" evidence="12">
    <location>
        <begin position="945"/>
        <end position="955"/>
    </location>
</feature>
<feature type="region of interest" description="Disordered" evidence="12">
    <location>
        <begin position="784"/>
        <end position="1028"/>
    </location>
</feature>
<feature type="region of interest" description="Disordered" evidence="12">
    <location>
        <begin position="372"/>
        <end position="399"/>
    </location>
</feature>
<feature type="compositionally biased region" description="Basic residues" evidence="12">
    <location>
        <begin position="996"/>
        <end position="1007"/>
    </location>
</feature>
<feature type="compositionally biased region" description="Polar residues" evidence="12">
    <location>
        <begin position="880"/>
        <end position="890"/>
    </location>
</feature>
<dbReference type="CDD" id="cd14037">
    <property type="entry name" value="STKc_NAK_like"/>
    <property type="match status" value="1"/>
</dbReference>
<dbReference type="Gene3D" id="1.10.510.10">
    <property type="entry name" value="Transferase(Phosphotransferase) domain 1"/>
    <property type="match status" value="1"/>
</dbReference>
<dbReference type="InterPro" id="IPR008271">
    <property type="entry name" value="Ser/Thr_kinase_AS"/>
</dbReference>
<feature type="compositionally biased region" description="Polar residues" evidence="12">
    <location>
        <begin position="586"/>
        <end position="600"/>
    </location>
</feature>
<comment type="catalytic activity">
    <reaction evidence="11">
        <text>L-seryl-[protein] + ATP = O-phospho-L-seryl-[protein] + ADP + H(+)</text>
        <dbReference type="Rhea" id="RHEA:17989"/>
        <dbReference type="Rhea" id="RHEA-COMP:9863"/>
        <dbReference type="Rhea" id="RHEA-COMP:11604"/>
        <dbReference type="ChEBI" id="CHEBI:15378"/>
        <dbReference type="ChEBI" id="CHEBI:29999"/>
        <dbReference type="ChEBI" id="CHEBI:30616"/>
        <dbReference type="ChEBI" id="CHEBI:83421"/>
        <dbReference type="ChEBI" id="CHEBI:456216"/>
        <dbReference type="EC" id="2.7.11.1"/>
    </reaction>
</comment>
<reference evidence="14" key="2">
    <citation type="submission" date="2014-06" db="EMBL/GenBank/DDBJ databases">
        <title>The complete genome of Blastobotrys (Arxula) adeninivorans LS3 - a yeast of biotechnological interest.</title>
        <authorList>
            <person name="Kunze G."/>
            <person name="Gaillardin C."/>
            <person name="Czernicka M."/>
            <person name="Durrens P."/>
            <person name="Martin T."/>
            <person name="Boer E."/>
            <person name="Gabaldon T."/>
            <person name="Cruz J."/>
            <person name="Talla E."/>
            <person name="Marck C."/>
            <person name="Goffeau A."/>
            <person name="Barbe V."/>
            <person name="Baret P."/>
            <person name="Baronian K."/>
            <person name="Beier S."/>
            <person name="Bleykasten C."/>
            <person name="Bode R."/>
            <person name="Casaregola S."/>
            <person name="Despons L."/>
            <person name="Fairhead C."/>
            <person name="Giersberg M."/>
            <person name="Gierski P."/>
            <person name="Hahnel U."/>
            <person name="Hartmann A."/>
            <person name="Jankowska D."/>
            <person name="Jubin C."/>
            <person name="Jung P."/>
            <person name="Lafontaine I."/>
            <person name="Leh-Louis V."/>
            <person name="Lemaire M."/>
            <person name="Marcet-Houben M."/>
            <person name="Mascher M."/>
            <person name="Morel G."/>
            <person name="Richard G.-F."/>
            <person name="Riechen J."/>
            <person name="Sacerdot C."/>
            <person name="Sarkar A."/>
            <person name="Savel G."/>
            <person name="Schacherer J."/>
            <person name="Sherman D."/>
            <person name="Straub M.-L."/>
            <person name="Stein N."/>
            <person name="Thierry A."/>
            <person name="Trautwein-Schult A."/>
            <person name="Westhof E."/>
            <person name="Worch S."/>
            <person name="Dujon B."/>
            <person name="Souciet J.-L."/>
            <person name="Wincker P."/>
            <person name="Scholz U."/>
            <person name="Neuveglise N."/>
        </authorList>
    </citation>
    <scope>NUCLEOTIDE SEQUENCE</scope>
    <source>
        <strain evidence="14">LS3</strain>
    </source>
</reference>
<comment type="subcellular location">
    <subcellularLocation>
        <location evidence="1">Cytoplasm</location>
    </subcellularLocation>
</comment>
<dbReference type="PANTHER" id="PTHR22967:SF57">
    <property type="entry name" value="AUXILIN, ISOFORM A-RELATED"/>
    <property type="match status" value="1"/>
</dbReference>
<dbReference type="PANTHER" id="PTHR22967">
    <property type="entry name" value="SERINE/THREONINE PROTEIN KINASE"/>
    <property type="match status" value="1"/>
</dbReference>
<dbReference type="GO" id="GO:0000147">
    <property type="term" value="P:actin cortical patch assembly"/>
    <property type="evidence" value="ECO:0007669"/>
    <property type="project" value="TreeGrafter"/>
</dbReference>
<dbReference type="InterPro" id="IPR011009">
    <property type="entry name" value="Kinase-like_dom_sf"/>
</dbReference>
<keyword evidence="3" id="KW-0963">Cytoplasm</keyword>
<feature type="compositionally biased region" description="Polar residues" evidence="12">
    <location>
        <begin position="325"/>
        <end position="336"/>
    </location>
</feature>
<dbReference type="EC" id="2.7.11.1" evidence="2"/>
<evidence type="ECO:0000256" key="3">
    <source>
        <dbReference type="ARBA" id="ARBA00022490"/>
    </source>
</evidence>
<evidence type="ECO:0000256" key="12">
    <source>
        <dbReference type="SAM" id="MobiDB-lite"/>
    </source>
</evidence>
<keyword evidence="7" id="KW-0547">Nucleotide-binding</keyword>
<evidence type="ECO:0000256" key="7">
    <source>
        <dbReference type="ARBA" id="ARBA00022741"/>
    </source>
</evidence>
<dbReference type="EMBL" id="HG937694">
    <property type="protein sequence ID" value="CDP38813.1"/>
    <property type="molecule type" value="Genomic_DNA"/>
</dbReference>
<dbReference type="PROSITE" id="PS50011">
    <property type="entry name" value="PROTEIN_KINASE_DOM"/>
    <property type="match status" value="1"/>
</dbReference>
<keyword evidence="4" id="KW-0723">Serine/threonine-protein kinase</keyword>
<accession>A0A060TCY2</accession>
<keyword evidence="9" id="KW-0067">ATP-binding</keyword>
<feature type="compositionally biased region" description="Low complexity" evidence="12">
    <location>
        <begin position="606"/>
        <end position="619"/>
    </location>
</feature>
<evidence type="ECO:0000256" key="4">
    <source>
        <dbReference type="ARBA" id="ARBA00022527"/>
    </source>
</evidence>
<proteinExistence type="predicted"/>
<feature type="region of interest" description="Disordered" evidence="12">
    <location>
        <begin position="321"/>
        <end position="355"/>
    </location>
</feature>
<dbReference type="GO" id="GO:0005737">
    <property type="term" value="C:cytoplasm"/>
    <property type="evidence" value="ECO:0007669"/>
    <property type="project" value="UniProtKB-SubCell"/>
</dbReference>
<evidence type="ECO:0000256" key="9">
    <source>
        <dbReference type="ARBA" id="ARBA00022840"/>
    </source>
</evidence>
<dbReference type="AlphaFoldDB" id="A0A060TCY2"/>
<feature type="compositionally biased region" description="Low complexity" evidence="12">
    <location>
        <begin position="439"/>
        <end position="458"/>
    </location>
</feature>
<dbReference type="SMART" id="SM00220">
    <property type="entry name" value="S_TKc"/>
    <property type="match status" value="1"/>
</dbReference>
<evidence type="ECO:0000259" key="13">
    <source>
        <dbReference type="PROSITE" id="PS50011"/>
    </source>
</evidence>
<feature type="compositionally biased region" description="Basic residues" evidence="12">
    <location>
        <begin position="714"/>
        <end position="724"/>
    </location>
</feature>
<dbReference type="GO" id="GO:0007015">
    <property type="term" value="P:actin filament organization"/>
    <property type="evidence" value="ECO:0007669"/>
    <property type="project" value="TreeGrafter"/>
</dbReference>
<feature type="domain" description="Protein kinase" evidence="13">
    <location>
        <begin position="24"/>
        <end position="302"/>
    </location>
</feature>
<feature type="compositionally biased region" description="Low complexity" evidence="12">
    <location>
        <begin position="975"/>
        <end position="987"/>
    </location>
</feature>
<evidence type="ECO:0000256" key="10">
    <source>
        <dbReference type="ARBA" id="ARBA00047899"/>
    </source>
</evidence>
<name>A0A060TCY2_BLAAD</name>
<gene>
    <name evidence="14" type="ORF">GNLVRS02_ARAD1D43208g</name>
</gene>
<feature type="compositionally biased region" description="Acidic residues" evidence="12">
    <location>
        <begin position="556"/>
        <end position="568"/>
    </location>
</feature>
<evidence type="ECO:0000256" key="1">
    <source>
        <dbReference type="ARBA" id="ARBA00004496"/>
    </source>
</evidence>
<keyword evidence="6" id="KW-0808">Transferase</keyword>
<feature type="region of interest" description="Disordered" evidence="12">
    <location>
        <begin position="502"/>
        <end position="667"/>
    </location>
</feature>
<evidence type="ECO:0000256" key="6">
    <source>
        <dbReference type="ARBA" id="ARBA00022679"/>
    </source>
</evidence>
<dbReference type="InterPro" id="IPR000719">
    <property type="entry name" value="Prot_kinase_dom"/>
</dbReference>
<reference evidence="14" key="1">
    <citation type="submission" date="2014-02" db="EMBL/GenBank/DDBJ databases">
        <authorList>
            <person name="Genoscope - CEA"/>
        </authorList>
    </citation>
    <scope>NUCLEOTIDE SEQUENCE</scope>
    <source>
        <strain evidence="14">LS3</strain>
    </source>
</reference>
<organism evidence="14">
    <name type="scientific">Blastobotrys adeninivorans</name>
    <name type="common">Yeast</name>
    <name type="synonym">Arxula adeninivorans</name>
    <dbReference type="NCBI Taxonomy" id="409370"/>
    <lineage>
        <taxon>Eukaryota</taxon>
        <taxon>Fungi</taxon>
        <taxon>Dikarya</taxon>
        <taxon>Ascomycota</taxon>
        <taxon>Saccharomycotina</taxon>
        <taxon>Dipodascomycetes</taxon>
        <taxon>Dipodascales</taxon>
        <taxon>Trichomonascaceae</taxon>
        <taxon>Blastobotrys</taxon>
    </lineage>
</organism>
<evidence type="ECO:0000256" key="2">
    <source>
        <dbReference type="ARBA" id="ARBA00012513"/>
    </source>
</evidence>
<dbReference type="PROSITE" id="PS00108">
    <property type="entry name" value="PROTEIN_KINASE_ST"/>
    <property type="match status" value="1"/>
</dbReference>
<dbReference type="SUPFAM" id="SSF56112">
    <property type="entry name" value="Protein kinase-like (PK-like)"/>
    <property type="match status" value="1"/>
</dbReference>
<sequence length="1028" mass="114513">MQNPTAPPGAYAPGTKLIVGSHQVVIKSYISEGGFAHVYTCHCSPADEDGSDIACLKRVVVPDKAHLNLLRAEVDAMKRLKGHPNIVRYIDSHAARMPGGVGYEVFLLMEYCSRHGLIDFMNTRLRDQLREHEILQIMYDITAGLAYMHYLQPPLIHRDLKIENVLISGDGTYKLCDFGSASPVLRQPRNTTEFYILEEDIQRHTTAQYRSPEMIDIYRGFPIDEKSDIWALGVFLYKLCYYTTPFEREGQLAILHARYVFPERPAYSDRLKRVISALLREDPRNRPNVYQVLKEICSMRGVEVPIKDIYSAAAKKVQQEKERMSLQQQEKQNQYREYSPERPDSYQPVTSAPTPAAPVGAGVTVRAPVPQHQPVDIPSVKPMPRGRPQVKSPVPLPSTETINNRLQAYTEAVSQEPSKQQPVPKKTAVFSDPFTLLDPGSAAGAPPASASGATTPGGQEVSMSVGAATPEPASALVNYDFDEAFQKYPTIEELTKNLEQQTFSFESPPKSRSHSRPPIERHAADFRSGSQSPVKSSPAESQTHKFPVQNSVSSGPDEDLILIDDNDNYDQRSSVKQRSQDEQLLDVSSDSSYEIPSSGQRPMPRVSVSPPLDSSDSQLMGPPPLPRRKPVSGPSSRPVSMYIQSSSSLVEDEPPRSPNLMDSVPNDDREELKKILTGLSQRSNTVILDDESNHIDSNVDFLRTLDNDKDVHRKSSTHSNHSRKPSYNSGTDSWKIRRTGSSASKHVKRASMSSLKGIINDAFGFSGGSRSASSESYEAVVRGKTPIDRAPSAEIRRPSTEARRTSTEARRATSKERKPSFEVGRKSVDDNRDGSGLKNYANNRYSFSTESLGNYSGSGVASQKNKWQEERKRVPIVRPKTTSAIQSRVQNFLRETESPPPRRTAHGYGKYTDDEQNDEITPVKSAPPPKPRRPSTDVAMRPTIKKVEPSVRQLEKPLPTAPKEHPTSAHARQLSRISSGSSNGSQGPPKVPSKPHYLRSPRRHRHQSSGEEYEDHVDQFNRKYPSLG</sequence>
<protein>
    <recommendedName>
        <fullName evidence="2">non-specific serine/threonine protein kinase</fullName>
        <ecNumber evidence="2">2.7.11.1</ecNumber>
    </recommendedName>
</protein>
<dbReference type="FunFam" id="1.10.510.10:FF:000441">
    <property type="entry name" value="Serine/threonine protein kinase"/>
    <property type="match status" value="1"/>
</dbReference>
<evidence type="ECO:0000313" key="14">
    <source>
        <dbReference type="EMBL" id="CDP38813.1"/>
    </source>
</evidence>
<keyword evidence="8" id="KW-0418">Kinase</keyword>
<feature type="compositionally biased region" description="Polar residues" evidence="12">
    <location>
        <begin position="528"/>
        <end position="541"/>
    </location>
</feature>
<feature type="compositionally biased region" description="Basic and acidic residues" evidence="12">
    <location>
        <begin position="794"/>
        <end position="835"/>
    </location>
</feature>
<dbReference type="Pfam" id="PF00069">
    <property type="entry name" value="Pkinase"/>
    <property type="match status" value="1"/>
</dbReference>
<feature type="compositionally biased region" description="Polar residues" evidence="12">
    <location>
        <begin position="840"/>
        <end position="865"/>
    </location>
</feature>
<dbReference type="GO" id="GO:0004674">
    <property type="term" value="F:protein serine/threonine kinase activity"/>
    <property type="evidence" value="ECO:0007669"/>
    <property type="project" value="UniProtKB-KW"/>
</dbReference>
<feature type="region of interest" description="Disordered" evidence="12">
    <location>
        <begin position="711"/>
        <end position="749"/>
    </location>
</feature>
<evidence type="ECO:0000256" key="8">
    <source>
        <dbReference type="ARBA" id="ARBA00022777"/>
    </source>
</evidence>
<feature type="compositionally biased region" description="Polar residues" evidence="12">
    <location>
        <begin position="633"/>
        <end position="649"/>
    </location>
</feature>
<comment type="catalytic activity">
    <reaction evidence="10">
        <text>L-threonyl-[protein] + ATP = O-phospho-L-threonyl-[protein] + ADP + H(+)</text>
        <dbReference type="Rhea" id="RHEA:46608"/>
        <dbReference type="Rhea" id="RHEA-COMP:11060"/>
        <dbReference type="Rhea" id="RHEA-COMP:11605"/>
        <dbReference type="ChEBI" id="CHEBI:15378"/>
        <dbReference type="ChEBI" id="CHEBI:30013"/>
        <dbReference type="ChEBI" id="CHEBI:30616"/>
        <dbReference type="ChEBI" id="CHEBI:61977"/>
        <dbReference type="ChEBI" id="CHEBI:456216"/>
        <dbReference type="EC" id="2.7.11.1"/>
    </reaction>
</comment>
<keyword evidence="5" id="KW-0597">Phosphoprotein</keyword>
<dbReference type="GO" id="GO:0005524">
    <property type="term" value="F:ATP binding"/>
    <property type="evidence" value="ECO:0007669"/>
    <property type="project" value="UniProtKB-KW"/>
</dbReference>
<evidence type="ECO:0000256" key="11">
    <source>
        <dbReference type="ARBA" id="ARBA00048679"/>
    </source>
</evidence>
<evidence type="ECO:0000256" key="5">
    <source>
        <dbReference type="ARBA" id="ARBA00022553"/>
    </source>
</evidence>
<feature type="region of interest" description="Disordered" evidence="12">
    <location>
        <begin position="431"/>
        <end position="465"/>
    </location>
</feature>